<dbReference type="KEGG" id="ngf:FRF71_01935"/>
<dbReference type="Proteomes" id="UP000321172">
    <property type="component" value="Chromosome"/>
</dbReference>
<reference evidence="1 2" key="1">
    <citation type="journal article" date="2013" name="J. Microbiol. Biotechnol.">
        <title>Novosphingobium ginsenosidimutans sp. nov., with the ability to convert ginsenoside.</title>
        <authorList>
            <person name="Kim J.K."/>
            <person name="He D."/>
            <person name="Liu Q.M."/>
            <person name="Park H.Y."/>
            <person name="Jung M.S."/>
            <person name="Yoon M.H."/>
            <person name="Kim S.C."/>
            <person name="Im W.T."/>
        </authorList>
    </citation>
    <scope>NUCLEOTIDE SEQUENCE [LARGE SCALE GENOMIC DNA]</scope>
    <source>
        <strain evidence="1 2">FW-6</strain>
    </source>
</reference>
<dbReference type="AlphaFoldDB" id="A0A5B8S0D4"/>
<name>A0A5B8S0D4_9SPHN</name>
<organism evidence="1 2">
    <name type="scientific">Novosphingobium ginsenosidimutans</name>
    <dbReference type="NCBI Taxonomy" id="1176536"/>
    <lineage>
        <taxon>Bacteria</taxon>
        <taxon>Pseudomonadati</taxon>
        <taxon>Pseudomonadota</taxon>
        <taxon>Alphaproteobacteria</taxon>
        <taxon>Sphingomonadales</taxon>
        <taxon>Sphingomonadaceae</taxon>
        <taxon>Novosphingobium</taxon>
    </lineage>
</organism>
<proteinExistence type="predicted"/>
<sequence length="68" mass="7182">MLTTADSNALLQSVRAELANVILSLQAHQGHPEPEIEKAVAHLKQALLEVDRALADAVPAVSAESEAE</sequence>
<dbReference type="EMBL" id="CP042345">
    <property type="protein sequence ID" value="QEA14991.1"/>
    <property type="molecule type" value="Genomic_DNA"/>
</dbReference>
<evidence type="ECO:0000313" key="2">
    <source>
        <dbReference type="Proteomes" id="UP000321172"/>
    </source>
</evidence>
<evidence type="ECO:0000313" key="1">
    <source>
        <dbReference type="EMBL" id="QEA14991.1"/>
    </source>
</evidence>
<accession>A0A5B8S0D4</accession>
<gene>
    <name evidence="1" type="ORF">FRF71_01935</name>
</gene>
<dbReference type="RefSeq" id="WP_147088972.1">
    <property type="nucleotide sequence ID" value="NZ_BAABJD010000002.1"/>
</dbReference>
<keyword evidence="2" id="KW-1185">Reference proteome</keyword>
<protein>
    <submittedName>
        <fullName evidence="1">Uncharacterized protein</fullName>
    </submittedName>
</protein>